<keyword evidence="2" id="KW-1185">Reference proteome</keyword>
<proteinExistence type="predicted"/>
<accession>A0ACB7T0U4</accession>
<protein>
    <submittedName>
        <fullName evidence="1">Uncharacterized protein</fullName>
    </submittedName>
</protein>
<evidence type="ECO:0000313" key="2">
    <source>
        <dbReference type="Proteomes" id="UP000821845"/>
    </source>
</evidence>
<dbReference type="EMBL" id="CM023482">
    <property type="protein sequence ID" value="KAH6939619.1"/>
    <property type="molecule type" value="Genomic_DNA"/>
</dbReference>
<organism evidence="1 2">
    <name type="scientific">Hyalomma asiaticum</name>
    <name type="common">Tick</name>
    <dbReference type="NCBI Taxonomy" id="266040"/>
    <lineage>
        <taxon>Eukaryota</taxon>
        <taxon>Metazoa</taxon>
        <taxon>Ecdysozoa</taxon>
        <taxon>Arthropoda</taxon>
        <taxon>Chelicerata</taxon>
        <taxon>Arachnida</taxon>
        <taxon>Acari</taxon>
        <taxon>Parasitiformes</taxon>
        <taxon>Ixodida</taxon>
        <taxon>Ixodoidea</taxon>
        <taxon>Ixodidae</taxon>
        <taxon>Hyalomminae</taxon>
        <taxon>Hyalomma</taxon>
    </lineage>
</organism>
<name>A0ACB7T0U4_HYAAI</name>
<comment type="caution">
    <text evidence="1">The sequence shown here is derived from an EMBL/GenBank/DDBJ whole genome shotgun (WGS) entry which is preliminary data.</text>
</comment>
<evidence type="ECO:0000313" key="1">
    <source>
        <dbReference type="EMBL" id="KAH6939619.1"/>
    </source>
</evidence>
<reference evidence="1" key="1">
    <citation type="submission" date="2020-05" db="EMBL/GenBank/DDBJ databases">
        <title>Large-scale comparative analyses of tick genomes elucidate their genetic diversity and vector capacities.</title>
        <authorList>
            <person name="Jia N."/>
            <person name="Wang J."/>
            <person name="Shi W."/>
            <person name="Du L."/>
            <person name="Sun Y."/>
            <person name="Zhan W."/>
            <person name="Jiang J."/>
            <person name="Wang Q."/>
            <person name="Zhang B."/>
            <person name="Ji P."/>
            <person name="Sakyi L.B."/>
            <person name="Cui X."/>
            <person name="Yuan T."/>
            <person name="Jiang B."/>
            <person name="Yang W."/>
            <person name="Lam T.T.-Y."/>
            <person name="Chang Q."/>
            <person name="Ding S."/>
            <person name="Wang X."/>
            <person name="Zhu J."/>
            <person name="Ruan X."/>
            <person name="Zhao L."/>
            <person name="Wei J."/>
            <person name="Que T."/>
            <person name="Du C."/>
            <person name="Cheng J."/>
            <person name="Dai P."/>
            <person name="Han X."/>
            <person name="Huang E."/>
            <person name="Gao Y."/>
            <person name="Liu J."/>
            <person name="Shao H."/>
            <person name="Ye R."/>
            <person name="Li L."/>
            <person name="Wei W."/>
            <person name="Wang X."/>
            <person name="Wang C."/>
            <person name="Yang T."/>
            <person name="Huo Q."/>
            <person name="Li W."/>
            <person name="Guo W."/>
            <person name="Chen H."/>
            <person name="Zhou L."/>
            <person name="Ni X."/>
            <person name="Tian J."/>
            <person name="Zhou Y."/>
            <person name="Sheng Y."/>
            <person name="Liu T."/>
            <person name="Pan Y."/>
            <person name="Xia L."/>
            <person name="Li J."/>
            <person name="Zhao F."/>
            <person name="Cao W."/>
        </authorList>
    </citation>
    <scope>NUCLEOTIDE SEQUENCE</scope>
    <source>
        <strain evidence="1">Hyas-2018</strain>
    </source>
</reference>
<dbReference type="Proteomes" id="UP000821845">
    <property type="component" value="Chromosome 2"/>
</dbReference>
<gene>
    <name evidence="1" type="ORF">HPB50_019959</name>
</gene>
<sequence>MPITWVPLLYHWKPVMPMPCIYPTLELYGYHNCCYAQDNYKEDYQAGTGGFIHLPSKCPGHAPRVVTVPGGDTGAGDFSDTVKELPIQVTKLKEAL</sequence>